<dbReference type="EMBL" id="OV651825">
    <property type="protein sequence ID" value="CAH1102844.1"/>
    <property type="molecule type" value="Genomic_DNA"/>
</dbReference>
<organism evidence="8 9">
    <name type="scientific">Psylliodes chrysocephalus</name>
    <dbReference type="NCBI Taxonomy" id="3402493"/>
    <lineage>
        <taxon>Eukaryota</taxon>
        <taxon>Metazoa</taxon>
        <taxon>Ecdysozoa</taxon>
        <taxon>Arthropoda</taxon>
        <taxon>Hexapoda</taxon>
        <taxon>Insecta</taxon>
        <taxon>Pterygota</taxon>
        <taxon>Neoptera</taxon>
        <taxon>Endopterygota</taxon>
        <taxon>Coleoptera</taxon>
        <taxon>Polyphaga</taxon>
        <taxon>Cucujiformia</taxon>
        <taxon>Chrysomeloidea</taxon>
        <taxon>Chrysomelidae</taxon>
        <taxon>Galerucinae</taxon>
        <taxon>Alticini</taxon>
        <taxon>Psylliodes</taxon>
    </lineage>
</organism>
<dbReference type="SUPFAM" id="SSF81296">
    <property type="entry name" value="E set domains"/>
    <property type="match status" value="1"/>
</dbReference>
<dbReference type="FunFam" id="2.60.40.770:FF:000001">
    <property type="entry name" value="NPC intracellular cholesterol transporter 2"/>
    <property type="match status" value="1"/>
</dbReference>
<gene>
    <name evidence="8" type="ORF">PSYICH_LOCUS3732</name>
</gene>
<keyword evidence="4 6" id="KW-0732">Signal</keyword>
<evidence type="ECO:0000256" key="3">
    <source>
        <dbReference type="ARBA" id="ARBA00022525"/>
    </source>
</evidence>
<accession>A0A9P0G5H9</accession>
<dbReference type="PROSITE" id="PS51257">
    <property type="entry name" value="PROKAR_LIPOPROTEIN"/>
    <property type="match status" value="1"/>
</dbReference>
<dbReference type="InterPro" id="IPR039670">
    <property type="entry name" value="NPC2-like"/>
</dbReference>
<feature type="domain" description="MD-2-related lipid-recognition" evidence="7">
    <location>
        <begin position="27"/>
        <end position="149"/>
    </location>
</feature>
<dbReference type="Pfam" id="PF02221">
    <property type="entry name" value="E1_DerP2_DerF2"/>
    <property type="match status" value="1"/>
</dbReference>
<dbReference type="Proteomes" id="UP001153636">
    <property type="component" value="Chromosome 13"/>
</dbReference>
<feature type="signal peptide" evidence="6">
    <location>
        <begin position="1"/>
        <end position="22"/>
    </location>
</feature>
<keyword evidence="5" id="KW-1015">Disulfide bond</keyword>
<reference evidence="8" key="1">
    <citation type="submission" date="2022-01" db="EMBL/GenBank/DDBJ databases">
        <authorList>
            <person name="King R."/>
        </authorList>
    </citation>
    <scope>NUCLEOTIDE SEQUENCE</scope>
</reference>
<dbReference type="InterPro" id="IPR003172">
    <property type="entry name" value="ML_dom"/>
</dbReference>
<name>A0A9P0G5H9_9CUCU</name>
<sequence length="158" mass="16949">MVSKIILPLSVLVLWCSCLVTCENAIIEDCGSVDGSIVKVDVAGCENLDRCPLKKGLNATLTATFTSNVNSNSLKAVVHGQIGPISSRFILPNPNACTSGVACPIKPNESYTYVLNIFVKSSYPRLNVGIKFELQDDQGKDVICALIPAKIVNKSYTN</sequence>
<dbReference type="GO" id="GO:0005576">
    <property type="term" value="C:extracellular region"/>
    <property type="evidence" value="ECO:0007669"/>
    <property type="project" value="UniProtKB-SubCell"/>
</dbReference>
<dbReference type="OrthoDB" id="4937502at2759"/>
<protein>
    <recommendedName>
        <fullName evidence="7">MD-2-related lipid-recognition domain-containing protein</fullName>
    </recommendedName>
</protein>
<proteinExistence type="inferred from homology"/>
<keyword evidence="3" id="KW-0964">Secreted</keyword>
<comment type="similarity">
    <text evidence="2">Belongs to the NPC2 family.</text>
</comment>
<dbReference type="Gene3D" id="2.60.40.770">
    <property type="match status" value="1"/>
</dbReference>
<feature type="chain" id="PRO_5040419037" description="MD-2-related lipid-recognition domain-containing protein" evidence="6">
    <location>
        <begin position="23"/>
        <end position="158"/>
    </location>
</feature>
<dbReference type="InterPro" id="IPR033916">
    <property type="entry name" value="ML_Npc2-like"/>
</dbReference>
<dbReference type="GO" id="GO:0032934">
    <property type="term" value="F:sterol binding"/>
    <property type="evidence" value="ECO:0007669"/>
    <property type="project" value="InterPro"/>
</dbReference>
<evidence type="ECO:0000256" key="4">
    <source>
        <dbReference type="ARBA" id="ARBA00022729"/>
    </source>
</evidence>
<evidence type="ECO:0000256" key="1">
    <source>
        <dbReference type="ARBA" id="ARBA00004613"/>
    </source>
</evidence>
<evidence type="ECO:0000256" key="6">
    <source>
        <dbReference type="SAM" id="SignalP"/>
    </source>
</evidence>
<evidence type="ECO:0000256" key="5">
    <source>
        <dbReference type="ARBA" id="ARBA00023157"/>
    </source>
</evidence>
<evidence type="ECO:0000313" key="9">
    <source>
        <dbReference type="Proteomes" id="UP001153636"/>
    </source>
</evidence>
<dbReference type="SMART" id="SM00737">
    <property type="entry name" value="ML"/>
    <property type="match status" value="1"/>
</dbReference>
<keyword evidence="9" id="KW-1185">Reference proteome</keyword>
<dbReference type="PANTHER" id="PTHR11306:SF36">
    <property type="entry name" value="NIEMANN-PICK TYPE C-2C-RELATED"/>
    <property type="match status" value="1"/>
</dbReference>
<dbReference type="InterPro" id="IPR014756">
    <property type="entry name" value="Ig_E-set"/>
</dbReference>
<evidence type="ECO:0000313" key="8">
    <source>
        <dbReference type="EMBL" id="CAH1102844.1"/>
    </source>
</evidence>
<evidence type="ECO:0000256" key="2">
    <source>
        <dbReference type="ARBA" id="ARBA00006370"/>
    </source>
</evidence>
<dbReference type="CDD" id="cd00916">
    <property type="entry name" value="Npc2_like"/>
    <property type="match status" value="1"/>
</dbReference>
<dbReference type="AlphaFoldDB" id="A0A9P0G5H9"/>
<dbReference type="PANTHER" id="PTHR11306">
    <property type="entry name" value="NIEMANN PICK TYPE C2 PROTEIN NPC2-RELATED"/>
    <property type="match status" value="1"/>
</dbReference>
<comment type="subcellular location">
    <subcellularLocation>
        <location evidence="1">Secreted</location>
    </subcellularLocation>
</comment>
<evidence type="ECO:0000259" key="7">
    <source>
        <dbReference type="SMART" id="SM00737"/>
    </source>
</evidence>
<dbReference type="GO" id="GO:0032367">
    <property type="term" value="P:intracellular cholesterol transport"/>
    <property type="evidence" value="ECO:0007669"/>
    <property type="project" value="InterPro"/>
</dbReference>